<dbReference type="Proteomes" id="UP001610063">
    <property type="component" value="Unassembled WGS sequence"/>
</dbReference>
<keyword evidence="9" id="KW-1185">Reference proteome</keyword>
<dbReference type="EMBL" id="JBIPKE010000013">
    <property type="protein sequence ID" value="MFH6982784.1"/>
    <property type="molecule type" value="Genomic_DNA"/>
</dbReference>
<dbReference type="PRINTS" id="PR00344">
    <property type="entry name" value="BCTRLSENSOR"/>
</dbReference>
<protein>
    <recommendedName>
        <fullName evidence="2">histidine kinase</fullName>
        <ecNumber evidence="2">2.7.13.3</ecNumber>
    </recommendedName>
</protein>
<dbReference type="PANTHER" id="PTHR42878">
    <property type="entry name" value="TWO-COMPONENT HISTIDINE KINASE"/>
    <property type="match status" value="1"/>
</dbReference>
<sequence length="530" mass="59360">MKRVLSPTIWNSSRAFASPVILIGFLVLLSWILDIEFIKRPIPGLVAMNPATAICFILSGLSLWLLTSNSARNHPDQYKYGLMLACLVLIIATVKIVGVLLEVDSHVDTLLFYEKLENDLVGNISNRMAPNTALAFLLASIALFILNYTTRGNHVPAQFIAMSIGMVGILSILGYLYQVKVFYGFLKHLPMAINTAVSFLLLSLGILFAKPHKGLMAEFTSDYSGAKTARILIPAAICIPTLLGFLRLYSAWKMSISIELGSALLILSIIIVFLVLIWLSTRMLNREDALRKEAEEETQKVNQQLEAFSYSVAHDMRAPLRAVNGYAQMLKEDYENILDDEGKRIIGMITTSSVQMGRLIDDLLAFSRLGRKEIQKTEVDLNKLVVNVLSQVQKSTPHQAKVVVKKLHSVYGDYTLLHQVVYNLVANAVKYSSKRENPQVHISTKIKDTKLIFRIKDNGAGFDMKYANKLFGVFQRLHMPHEFEGTGVGLAIVHRIITKHDGEIWAKGQVDQGATFHFSLPLNHNQYERT</sequence>
<feature type="transmembrane region" description="Helical" evidence="6">
    <location>
        <begin position="12"/>
        <end position="33"/>
    </location>
</feature>
<keyword evidence="6" id="KW-0472">Membrane</keyword>
<keyword evidence="6" id="KW-1133">Transmembrane helix</keyword>
<evidence type="ECO:0000313" key="8">
    <source>
        <dbReference type="EMBL" id="MFH6982784.1"/>
    </source>
</evidence>
<dbReference type="EC" id="2.7.13.3" evidence="2"/>
<evidence type="ECO:0000313" key="9">
    <source>
        <dbReference type="Proteomes" id="UP001610063"/>
    </source>
</evidence>
<dbReference type="InterPro" id="IPR050351">
    <property type="entry name" value="BphY/WalK/GraS-like"/>
</dbReference>
<dbReference type="PANTHER" id="PTHR42878:SF15">
    <property type="entry name" value="BACTERIOPHYTOCHROME"/>
    <property type="match status" value="1"/>
</dbReference>
<feature type="domain" description="Histidine kinase" evidence="7">
    <location>
        <begin position="311"/>
        <end position="524"/>
    </location>
</feature>
<evidence type="ECO:0000256" key="3">
    <source>
        <dbReference type="ARBA" id="ARBA00022553"/>
    </source>
</evidence>
<name>A0ABW7N5C9_9BACT</name>
<dbReference type="InterPro" id="IPR003661">
    <property type="entry name" value="HisK_dim/P_dom"/>
</dbReference>
<comment type="catalytic activity">
    <reaction evidence="1">
        <text>ATP + protein L-histidine = ADP + protein N-phospho-L-histidine.</text>
        <dbReference type="EC" id="2.7.13.3"/>
    </reaction>
</comment>
<dbReference type="Pfam" id="PF02518">
    <property type="entry name" value="HATPase_c"/>
    <property type="match status" value="1"/>
</dbReference>
<keyword evidence="6" id="KW-0812">Transmembrane</keyword>
<dbReference type="CDD" id="cd00082">
    <property type="entry name" value="HisKA"/>
    <property type="match status" value="1"/>
</dbReference>
<dbReference type="Gene3D" id="1.10.287.130">
    <property type="match status" value="1"/>
</dbReference>
<evidence type="ECO:0000256" key="4">
    <source>
        <dbReference type="ARBA" id="ARBA00022679"/>
    </source>
</evidence>
<keyword evidence="8" id="KW-0067">ATP-binding</keyword>
<dbReference type="InterPro" id="IPR004358">
    <property type="entry name" value="Sig_transdc_His_kin-like_C"/>
</dbReference>
<dbReference type="RefSeq" id="WP_395416428.1">
    <property type="nucleotide sequence ID" value="NZ_JBIPKE010000013.1"/>
</dbReference>
<evidence type="ECO:0000256" key="6">
    <source>
        <dbReference type="SAM" id="Phobius"/>
    </source>
</evidence>
<reference evidence="8 9" key="1">
    <citation type="journal article" date="2013" name="Int. J. Syst. Evol. Microbiol.">
        <title>Marinoscillum luteum sp. nov., isolated from marine sediment.</title>
        <authorList>
            <person name="Cha I.T."/>
            <person name="Park S.J."/>
            <person name="Kim S.J."/>
            <person name="Kim J.G."/>
            <person name="Jung M.Y."/>
            <person name="Shin K.S."/>
            <person name="Kwon K.K."/>
            <person name="Yang S.H."/>
            <person name="Seo Y.S."/>
            <person name="Rhee S.K."/>
        </authorList>
    </citation>
    <scope>NUCLEOTIDE SEQUENCE [LARGE SCALE GENOMIC DNA]</scope>
    <source>
        <strain evidence="8 9">KCTC 23939</strain>
    </source>
</reference>
<accession>A0ABW7N5C9</accession>
<dbReference type="SUPFAM" id="SSF47384">
    <property type="entry name" value="Homodimeric domain of signal transducing histidine kinase"/>
    <property type="match status" value="1"/>
</dbReference>
<evidence type="ECO:0000256" key="1">
    <source>
        <dbReference type="ARBA" id="ARBA00000085"/>
    </source>
</evidence>
<feature type="transmembrane region" description="Helical" evidence="6">
    <location>
        <begin position="189"/>
        <end position="209"/>
    </location>
</feature>
<organism evidence="8 9">
    <name type="scientific">Marinoscillum luteum</name>
    <dbReference type="NCBI Taxonomy" id="861051"/>
    <lineage>
        <taxon>Bacteria</taxon>
        <taxon>Pseudomonadati</taxon>
        <taxon>Bacteroidota</taxon>
        <taxon>Cytophagia</taxon>
        <taxon>Cytophagales</taxon>
        <taxon>Reichenbachiellaceae</taxon>
        <taxon>Marinoscillum</taxon>
    </lineage>
</organism>
<dbReference type="GO" id="GO:0005524">
    <property type="term" value="F:ATP binding"/>
    <property type="evidence" value="ECO:0007669"/>
    <property type="project" value="UniProtKB-KW"/>
</dbReference>
<dbReference type="PROSITE" id="PS50109">
    <property type="entry name" value="HIS_KIN"/>
    <property type="match status" value="1"/>
</dbReference>
<proteinExistence type="predicted"/>
<dbReference type="SMART" id="SM00387">
    <property type="entry name" value="HATPase_c"/>
    <property type="match status" value="1"/>
</dbReference>
<gene>
    <name evidence="8" type="ORF">ACHKAR_05015</name>
</gene>
<evidence type="ECO:0000256" key="5">
    <source>
        <dbReference type="ARBA" id="ARBA00022777"/>
    </source>
</evidence>
<keyword evidence="5" id="KW-0418">Kinase</keyword>
<dbReference type="InterPro" id="IPR036890">
    <property type="entry name" value="HATPase_C_sf"/>
</dbReference>
<dbReference type="InterPro" id="IPR005467">
    <property type="entry name" value="His_kinase_dom"/>
</dbReference>
<feature type="transmembrane region" description="Helical" evidence="6">
    <location>
        <begin position="128"/>
        <end position="147"/>
    </location>
</feature>
<feature type="transmembrane region" description="Helical" evidence="6">
    <location>
        <begin position="159"/>
        <end position="177"/>
    </location>
</feature>
<feature type="transmembrane region" description="Helical" evidence="6">
    <location>
        <begin position="78"/>
        <end position="101"/>
    </location>
</feature>
<dbReference type="SUPFAM" id="SSF55874">
    <property type="entry name" value="ATPase domain of HSP90 chaperone/DNA topoisomerase II/histidine kinase"/>
    <property type="match status" value="1"/>
</dbReference>
<dbReference type="SMART" id="SM00388">
    <property type="entry name" value="HisKA"/>
    <property type="match status" value="1"/>
</dbReference>
<dbReference type="InterPro" id="IPR003594">
    <property type="entry name" value="HATPase_dom"/>
</dbReference>
<dbReference type="Gene3D" id="3.30.565.10">
    <property type="entry name" value="Histidine kinase-like ATPase, C-terminal domain"/>
    <property type="match status" value="1"/>
</dbReference>
<evidence type="ECO:0000256" key="2">
    <source>
        <dbReference type="ARBA" id="ARBA00012438"/>
    </source>
</evidence>
<feature type="transmembrane region" description="Helical" evidence="6">
    <location>
        <begin position="229"/>
        <end position="249"/>
    </location>
</feature>
<keyword evidence="8" id="KW-0547">Nucleotide-binding</keyword>
<feature type="transmembrane region" description="Helical" evidence="6">
    <location>
        <begin position="45"/>
        <end position="66"/>
    </location>
</feature>
<evidence type="ECO:0000259" key="7">
    <source>
        <dbReference type="PROSITE" id="PS50109"/>
    </source>
</evidence>
<dbReference type="Pfam" id="PF00512">
    <property type="entry name" value="HisKA"/>
    <property type="match status" value="1"/>
</dbReference>
<keyword evidence="4" id="KW-0808">Transferase</keyword>
<dbReference type="InterPro" id="IPR036097">
    <property type="entry name" value="HisK_dim/P_sf"/>
</dbReference>
<feature type="transmembrane region" description="Helical" evidence="6">
    <location>
        <begin position="261"/>
        <end position="281"/>
    </location>
</feature>
<keyword evidence="3" id="KW-0597">Phosphoprotein</keyword>
<comment type="caution">
    <text evidence="8">The sequence shown here is derived from an EMBL/GenBank/DDBJ whole genome shotgun (WGS) entry which is preliminary data.</text>
</comment>